<dbReference type="PANTHER" id="PTHR10209:SF732">
    <property type="entry name" value="FLAVONOL SYNTHASE_FLAVANONE 3-HYDROXYLASE-LIKE"/>
    <property type="match status" value="1"/>
</dbReference>
<evidence type="ECO:0000256" key="3">
    <source>
        <dbReference type="ARBA" id="ARBA00023002"/>
    </source>
</evidence>
<reference evidence="7" key="2">
    <citation type="submission" date="2019-07" db="EMBL/GenBank/DDBJ databases">
        <authorList>
            <person name="Yang Y."/>
            <person name="Bocs S."/>
            <person name="Baudouin L."/>
        </authorList>
    </citation>
    <scope>NUCLEOTIDE SEQUENCE</scope>
    <source>
        <tissue evidence="7">Spear leaf of Hainan Tall coconut</tissue>
    </source>
</reference>
<comment type="caution">
    <text evidence="7">The sequence shown here is derived from an EMBL/GenBank/DDBJ whole genome shotgun (WGS) entry which is preliminary data.</text>
</comment>
<sequence length="264" mass="29117">MASGTGTTIPTVDLSPFFHEDENGRKKATEIIHHACQTYGFFRIVNHGMSSELMARAIKLSKAFFELPEEEKLKFRPIAGSEAPLPAGYSRQPDHSPDKNEYLLTFSPELGFNLLPADPPEFRSVLDECFTQLTSIGLLVEEILNECMGLPPNFFEEYNKDRRSDFMTALRYFPATDAENNGISEHQDGNCLTFVFQDDVGGLDGVWISADPHEGSIIVNVGDIIQVCEGHPNIYGYCSMGTILMRGNIGLSPAAVTSGRNASD</sequence>
<evidence type="ECO:0000256" key="4">
    <source>
        <dbReference type="ARBA" id="ARBA00023004"/>
    </source>
</evidence>
<evidence type="ECO:0000259" key="5">
    <source>
        <dbReference type="Pfam" id="PF03171"/>
    </source>
</evidence>
<dbReference type="InterPro" id="IPR044861">
    <property type="entry name" value="IPNS-like_FE2OG_OXY"/>
</dbReference>
<keyword evidence="3" id="KW-0560">Oxidoreductase</keyword>
<proteinExistence type="inferred from homology"/>
<dbReference type="SUPFAM" id="SSF51197">
    <property type="entry name" value="Clavaminate synthase-like"/>
    <property type="match status" value="1"/>
</dbReference>
<dbReference type="Pfam" id="PF03171">
    <property type="entry name" value="2OG-FeII_Oxy"/>
    <property type="match status" value="1"/>
</dbReference>
<gene>
    <name evidence="7" type="ORF">COCNU_05G007110</name>
</gene>
<dbReference type="InterPro" id="IPR026992">
    <property type="entry name" value="DIOX_N"/>
</dbReference>
<dbReference type="OrthoDB" id="288590at2759"/>
<evidence type="ECO:0000259" key="6">
    <source>
        <dbReference type="Pfam" id="PF14226"/>
    </source>
</evidence>
<dbReference type="PANTHER" id="PTHR10209">
    <property type="entry name" value="OXIDOREDUCTASE, 2OG-FE II OXYGENASE FAMILY PROTEIN"/>
    <property type="match status" value="1"/>
</dbReference>
<keyword evidence="8" id="KW-1185">Reference proteome</keyword>
<evidence type="ECO:0000313" key="7">
    <source>
        <dbReference type="EMBL" id="KAG1342482.1"/>
    </source>
</evidence>
<dbReference type="Proteomes" id="UP000797356">
    <property type="component" value="Chromosome 5"/>
</dbReference>
<comment type="similarity">
    <text evidence="1">Belongs to the iron/ascorbate-dependent oxidoreductase family.</text>
</comment>
<evidence type="ECO:0000256" key="1">
    <source>
        <dbReference type="ARBA" id="ARBA00008056"/>
    </source>
</evidence>
<reference evidence="7" key="1">
    <citation type="journal article" date="2017" name="Gigascience">
        <title>The genome draft of coconut (Cocos nucifera).</title>
        <authorList>
            <person name="Xiao Y."/>
            <person name="Xu P."/>
            <person name="Fan H."/>
            <person name="Baudouin L."/>
            <person name="Xia W."/>
            <person name="Bocs S."/>
            <person name="Xu J."/>
            <person name="Li Q."/>
            <person name="Guo A."/>
            <person name="Zhou L."/>
            <person name="Li J."/>
            <person name="Wu Y."/>
            <person name="Ma Z."/>
            <person name="Armero A."/>
            <person name="Issali A.E."/>
            <person name="Liu N."/>
            <person name="Peng M."/>
            <person name="Yang Y."/>
        </authorList>
    </citation>
    <scope>NUCLEOTIDE SEQUENCE</scope>
    <source>
        <tissue evidence="7">Spear leaf of Hainan Tall coconut</tissue>
    </source>
</reference>
<dbReference type="GO" id="GO:0016491">
    <property type="term" value="F:oxidoreductase activity"/>
    <property type="evidence" value="ECO:0007669"/>
    <property type="project" value="UniProtKB-KW"/>
</dbReference>
<feature type="domain" description="Isopenicillin N synthase-like Fe(2+) 2OG dioxygenase" evidence="5">
    <location>
        <begin position="167"/>
        <end position="228"/>
    </location>
</feature>
<dbReference type="EMBL" id="CM017876">
    <property type="protein sequence ID" value="KAG1342482.1"/>
    <property type="molecule type" value="Genomic_DNA"/>
</dbReference>
<protein>
    <submittedName>
        <fullName evidence="7">Putative Flavone synthase</fullName>
    </submittedName>
</protein>
<feature type="domain" description="Non-haem dioxygenase N-terminal" evidence="6">
    <location>
        <begin position="9"/>
        <end position="96"/>
    </location>
</feature>
<keyword evidence="2" id="KW-0479">Metal-binding</keyword>
<dbReference type="Pfam" id="PF14226">
    <property type="entry name" value="DIOX_N"/>
    <property type="match status" value="1"/>
</dbReference>
<dbReference type="InterPro" id="IPR027443">
    <property type="entry name" value="IPNS-like_sf"/>
</dbReference>
<name>A0A8K0I8K0_COCNU</name>
<dbReference type="AlphaFoldDB" id="A0A8K0I8K0"/>
<dbReference type="Gene3D" id="2.60.120.330">
    <property type="entry name" value="B-lactam Antibiotic, Isopenicillin N Synthase, Chain"/>
    <property type="match status" value="1"/>
</dbReference>
<evidence type="ECO:0000256" key="2">
    <source>
        <dbReference type="ARBA" id="ARBA00022723"/>
    </source>
</evidence>
<dbReference type="GO" id="GO:0046872">
    <property type="term" value="F:metal ion binding"/>
    <property type="evidence" value="ECO:0007669"/>
    <property type="project" value="UniProtKB-KW"/>
</dbReference>
<keyword evidence="4" id="KW-0408">Iron</keyword>
<organism evidence="7 8">
    <name type="scientific">Cocos nucifera</name>
    <name type="common">Coconut palm</name>
    <dbReference type="NCBI Taxonomy" id="13894"/>
    <lineage>
        <taxon>Eukaryota</taxon>
        <taxon>Viridiplantae</taxon>
        <taxon>Streptophyta</taxon>
        <taxon>Embryophyta</taxon>
        <taxon>Tracheophyta</taxon>
        <taxon>Spermatophyta</taxon>
        <taxon>Magnoliopsida</taxon>
        <taxon>Liliopsida</taxon>
        <taxon>Arecaceae</taxon>
        <taxon>Arecoideae</taxon>
        <taxon>Cocoseae</taxon>
        <taxon>Attaleinae</taxon>
        <taxon>Cocos</taxon>
    </lineage>
</organism>
<accession>A0A8K0I8K0</accession>
<evidence type="ECO:0000313" key="8">
    <source>
        <dbReference type="Proteomes" id="UP000797356"/>
    </source>
</evidence>